<dbReference type="SUPFAM" id="SSF48452">
    <property type="entry name" value="TPR-like"/>
    <property type="match status" value="1"/>
</dbReference>
<dbReference type="InterPro" id="IPR019734">
    <property type="entry name" value="TPR_rpt"/>
</dbReference>
<organism evidence="2 3">
    <name type="scientific">Antribacter soli</name>
    <dbReference type="NCBI Taxonomy" id="2910976"/>
    <lineage>
        <taxon>Bacteria</taxon>
        <taxon>Bacillati</taxon>
        <taxon>Actinomycetota</taxon>
        <taxon>Actinomycetes</taxon>
        <taxon>Micrococcales</taxon>
        <taxon>Promicromonosporaceae</taxon>
        <taxon>Antribacter</taxon>
    </lineage>
</organism>
<protein>
    <submittedName>
        <fullName evidence="2">CHAT domain-containing tetratricopeptide repeat protein</fullName>
    </submittedName>
</protein>
<feature type="domain" description="CHAT" evidence="1">
    <location>
        <begin position="722"/>
        <end position="867"/>
    </location>
</feature>
<reference evidence="2" key="1">
    <citation type="submission" date="2022-01" db="EMBL/GenBank/DDBJ databases">
        <title>Antribacter sp. nov., isolated from Guizhou of China.</title>
        <authorList>
            <person name="Chengliang C."/>
            <person name="Ya Z."/>
        </authorList>
    </citation>
    <scope>NUCLEOTIDE SEQUENCE</scope>
    <source>
        <strain evidence="2">KLBMP 9083</strain>
    </source>
</reference>
<dbReference type="Pfam" id="PF13424">
    <property type="entry name" value="TPR_12"/>
    <property type="match status" value="1"/>
</dbReference>
<dbReference type="SMART" id="SM00028">
    <property type="entry name" value="TPR"/>
    <property type="match status" value="4"/>
</dbReference>
<keyword evidence="3" id="KW-1185">Reference proteome</keyword>
<name>A0AA41QHJ5_9MICO</name>
<sequence length="888" mass="92631">MWPELETELLAARDLNFRSRPAQALRRFQRLLDRLGKVDPAGLDPQDRARWADATVRSLMGEAFAVQAVSTDLDRALALLDEAGRHAAEAPAAVRGGLPAAVAGYRGLLLLRSGRSEMSLPHFDGALAAAGSATCAVVVPAASATGAAAAEQQTPAPVPDRDLATIHLNRGAALTDLGRLAPALRDYEAAITYARRADQPSIVALALHNIGFVRYALGDLPAALSAMNEARATAPDREDGVLDIGRGAVLFEAGLLEDAERVLAAALRRMRGPGRSLDRAEVEYYRARCLLALDRYDEARRSAAFIRRHDIRGKHGPRIAMARVFELEVDVAQARDATRTGSVVARGLARRRATRALRVAEQVDGAGVVLGRESGGAARLVAAQWYLLAGDLERADAILATLPRGFAGATLTHRVQYYGTVAELAFATGRRAAGLRAVRAGYGLLSAHRARLGAVESIAAAATHAVAIQVVDVRAAVATGRAAAVLDALERGRATGAGAGRLTPSGDAGAASLLTQARGLLAQARHLPAGSADRDRLTDAARALQEQVREHTWVHAGDSDAVRPVTARELRAALAADGRGVVVASLATFGGRVMAVRADAAGTRLLDLGDPAEVAEQVRRVRADLAVTANDLIPAPLRDAARRSLGRGLEWLDATLVLPLRADGPLHVVARHPYLGVPWSAFPSRRGLPTWAKSYLARGHGAPAAGERRVLVAAGPHVAEGAAEALTVGEVWPGSLVLLGEAATTGAVREALATHDVVHLAAHGRHDVANPLFASVDLADGPLFAHELDGMRLPGSVVLLSACEVGASSPRGGGEVLGLTSVLLRLGARAVIASVAPLSDAVAAKVMPRVHAELRAGRPPAAALAEALAGFDEPVPLVCFGGLEGLAP</sequence>
<evidence type="ECO:0000313" key="2">
    <source>
        <dbReference type="EMBL" id="MCF4122781.1"/>
    </source>
</evidence>
<gene>
    <name evidence="2" type="ORF">L1785_17510</name>
</gene>
<dbReference type="InterPro" id="IPR024983">
    <property type="entry name" value="CHAT_dom"/>
</dbReference>
<dbReference type="Proteomes" id="UP001165405">
    <property type="component" value="Unassembled WGS sequence"/>
</dbReference>
<dbReference type="RefSeq" id="WP_236090576.1">
    <property type="nucleotide sequence ID" value="NZ_JAKGSG010000047.1"/>
</dbReference>
<dbReference type="Gene3D" id="1.25.40.10">
    <property type="entry name" value="Tetratricopeptide repeat domain"/>
    <property type="match status" value="1"/>
</dbReference>
<proteinExistence type="predicted"/>
<comment type="caution">
    <text evidence="2">The sequence shown here is derived from an EMBL/GenBank/DDBJ whole genome shotgun (WGS) entry which is preliminary data.</text>
</comment>
<evidence type="ECO:0000313" key="3">
    <source>
        <dbReference type="Proteomes" id="UP001165405"/>
    </source>
</evidence>
<dbReference type="Pfam" id="PF12770">
    <property type="entry name" value="CHAT"/>
    <property type="match status" value="1"/>
</dbReference>
<dbReference type="AlphaFoldDB" id="A0AA41QHJ5"/>
<accession>A0AA41QHJ5</accession>
<evidence type="ECO:0000259" key="1">
    <source>
        <dbReference type="Pfam" id="PF12770"/>
    </source>
</evidence>
<dbReference type="InterPro" id="IPR011990">
    <property type="entry name" value="TPR-like_helical_dom_sf"/>
</dbReference>
<dbReference type="EMBL" id="JAKGSG010000047">
    <property type="protein sequence ID" value="MCF4122781.1"/>
    <property type="molecule type" value="Genomic_DNA"/>
</dbReference>